<dbReference type="Proteomes" id="UP000238954">
    <property type="component" value="Chromosome"/>
</dbReference>
<name>A0A2S8B3X2_9SPHN</name>
<reference evidence="2" key="1">
    <citation type="submission" date="2017-11" db="EMBL/GenBank/DDBJ databases">
        <title>The complete genome sequence of Sphingopyxis pomeranensis sp. nov. strain WS5A3p.</title>
        <authorList>
            <person name="Kaminski M.A."/>
        </authorList>
    </citation>
    <scope>NUCLEOTIDE SEQUENCE [LARGE SCALE GENOMIC DNA]</scope>
    <source>
        <strain evidence="2">WS5A3p</strain>
    </source>
</reference>
<gene>
    <name evidence="1" type="ORF">CVO77_18835</name>
</gene>
<dbReference type="AlphaFoldDB" id="A0A2S8B3X2"/>
<comment type="caution">
    <text evidence="1">The sequence shown here is derived from an EMBL/GenBank/DDBJ whole genome shotgun (WGS) entry which is preliminary data.</text>
</comment>
<proteinExistence type="predicted"/>
<evidence type="ECO:0000313" key="2">
    <source>
        <dbReference type="Proteomes" id="UP000238954"/>
    </source>
</evidence>
<dbReference type="EMBL" id="PHFW01000003">
    <property type="protein sequence ID" value="PQM27018.1"/>
    <property type="molecule type" value="Genomic_DNA"/>
</dbReference>
<sequence>MVAGATLAFPIAGCAAKEPAAYVEREVITLPIPGGTDYESLKQSDRYIVDLLRKRATEEARDAKYQPQVGSYSMFPADSSRPWVVIGAVTPSKGVFYARPYGHYATLDDYNHGRIEQRNGKIDVCRMEIQWDRLPGGPVAPGMIWVGMSMSGVDCQPPTTEQLAMLDEWKTRKAKPDYTVEGRTSDGKINVSLFREIRPKRWVYRPFDAVAASTKIMEAGDGVKWAIPLIDDSRTASVVATRRGRLLVYFADPSYASARDFEKLMCVADGLSWAEVATEPRTPGMRTARRLCGDLFNQYEKRYFEELEREFKDAPPDIQSIPMTPRN</sequence>
<organism evidence="1 2">
    <name type="scientific">Sphingopyxis lindanitolerans</name>
    <dbReference type="NCBI Taxonomy" id="2054227"/>
    <lineage>
        <taxon>Bacteria</taxon>
        <taxon>Pseudomonadati</taxon>
        <taxon>Pseudomonadota</taxon>
        <taxon>Alphaproteobacteria</taxon>
        <taxon>Sphingomonadales</taxon>
        <taxon>Sphingomonadaceae</taxon>
        <taxon>Sphingopyxis</taxon>
    </lineage>
</organism>
<accession>A0A2S8B3X2</accession>
<protein>
    <submittedName>
        <fullName evidence="1">Uncharacterized protein</fullName>
    </submittedName>
</protein>
<evidence type="ECO:0000313" key="1">
    <source>
        <dbReference type="EMBL" id="PQM27018.1"/>
    </source>
</evidence>
<keyword evidence="2" id="KW-1185">Reference proteome</keyword>